<dbReference type="Gramene" id="TraesCLE_scaffold_132480_01G000100.1">
    <property type="protein sequence ID" value="TraesCLE_scaffold_132480_01G000100.1"/>
    <property type="gene ID" value="TraesCLE_scaffold_132480_01G000100"/>
</dbReference>
<proteinExistence type="predicted"/>
<dbReference type="AlphaFoldDB" id="A0A3B6QMZ8"/>
<dbReference type="STRING" id="4565.A0A3B6QMZ8"/>
<evidence type="ECO:0000259" key="1">
    <source>
        <dbReference type="PROSITE" id="PS52045"/>
    </source>
</evidence>
<dbReference type="InterPro" id="IPR053168">
    <property type="entry name" value="Glutamic_endopeptidase"/>
</dbReference>
<evidence type="ECO:0000313" key="3">
    <source>
        <dbReference type="Proteomes" id="UP000019116"/>
    </source>
</evidence>
<dbReference type="OMA" id="FHIAWHA"/>
<dbReference type="Gramene" id="TraesARI6D03G03746080.1">
    <property type="protein sequence ID" value="TraesARI6D03G03746080.1"/>
    <property type="gene ID" value="TraesARI6D03G03746080"/>
</dbReference>
<dbReference type="Gramene" id="TraesCS6D02G340600.1">
    <property type="protein sequence ID" value="TraesCS6D02G340600.1"/>
    <property type="gene ID" value="TraesCS6D02G340600"/>
</dbReference>
<dbReference type="PANTHER" id="PTHR31589">
    <property type="entry name" value="PROTEIN, PUTATIVE (DUF239)-RELATED-RELATED"/>
    <property type="match status" value="1"/>
</dbReference>
<dbReference type="Gramene" id="TraesCS6D03G0789400.1">
    <property type="protein sequence ID" value="TraesCS6D03G0789400.1.CDS"/>
    <property type="gene ID" value="TraesCS6D03G0789400"/>
</dbReference>
<organism evidence="2">
    <name type="scientific">Triticum aestivum</name>
    <name type="common">Wheat</name>
    <dbReference type="NCBI Taxonomy" id="4565"/>
    <lineage>
        <taxon>Eukaryota</taxon>
        <taxon>Viridiplantae</taxon>
        <taxon>Streptophyta</taxon>
        <taxon>Embryophyta</taxon>
        <taxon>Tracheophyta</taxon>
        <taxon>Spermatophyta</taxon>
        <taxon>Magnoliopsida</taxon>
        <taxon>Liliopsida</taxon>
        <taxon>Poales</taxon>
        <taxon>Poaceae</taxon>
        <taxon>BOP clade</taxon>
        <taxon>Pooideae</taxon>
        <taxon>Triticodae</taxon>
        <taxon>Triticeae</taxon>
        <taxon>Triticinae</taxon>
        <taxon>Triticum</taxon>
    </lineage>
</organism>
<dbReference type="InterPro" id="IPR004314">
    <property type="entry name" value="Neprosin"/>
</dbReference>
<dbReference type="Proteomes" id="UP000019116">
    <property type="component" value="Chromosome 6D"/>
</dbReference>
<dbReference type="SMR" id="A0A3B6QMZ8"/>
<dbReference type="Gramene" id="TraesLDM6D03G03785620.1">
    <property type="protein sequence ID" value="TraesLDM6D03G03785620.1"/>
    <property type="gene ID" value="TraesLDM6D03G03785620"/>
</dbReference>
<reference evidence="2" key="1">
    <citation type="submission" date="2018-08" db="EMBL/GenBank/DDBJ databases">
        <authorList>
            <person name="Rossello M."/>
        </authorList>
    </citation>
    <scope>NUCLEOTIDE SEQUENCE [LARGE SCALE GENOMIC DNA]</scope>
    <source>
        <strain evidence="2">cv. Chinese Spring</strain>
    </source>
</reference>
<name>A0A3B6QMZ8_WHEAT</name>
<dbReference type="PANTHER" id="PTHR31589:SF116">
    <property type="entry name" value="NEPROSIN DOMAIN-CONTAINING PROTEIN"/>
    <property type="match status" value="1"/>
</dbReference>
<dbReference type="Pfam" id="PF03080">
    <property type="entry name" value="Neprosin"/>
    <property type="match status" value="1"/>
</dbReference>
<dbReference type="InterPro" id="IPR025521">
    <property type="entry name" value="Neprosin_propep"/>
</dbReference>
<reference evidence="2" key="2">
    <citation type="submission" date="2018-10" db="UniProtKB">
        <authorList>
            <consortium name="EnsemblPlants"/>
        </authorList>
    </citation>
    <scope>IDENTIFICATION</scope>
</reference>
<dbReference type="EnsemblPlants" id="TraesCS6D02G340600.1">
    <property type="protein sequence ID" value="TraesCS6D02G340600.1"/>
    <property type="gene ID" value="TraesCS6D02G340600"/>
</dbReference>
<dbReference type="Gramene" id="TraesCAD_scaffold_054295_01G000200.1">
    <property type="protein sequence ID" value="TraesCAD_scaffold_054295_01G000200.1"/>
    <property type="gene ID" value="TraesCAD_scaffold_054295_01G000200"/>
</dbReference>
<dbReference type="OrthoDB" id="784883at2759"/>
<dbReference type="Gramene" id="TraesMAC6D03G03779890.1">
    <property type="protein sequence ID" value="TraesMAC6D03G03779890.1"/>
    <property type="gene ID" value="TraesMAC6D03G03779890"/>
</dbReference>
<dbReference type="Gramene" id="TraesJAG6D03G03764420.1">
    <property type="protein sequence ID" value="TraesJAG6D03G03764420.1"/>
    <property type="gene ID" value="TraesJAG6D03G03764420"/>
</dbReference>
<dbReference type="PROSITE" id="PS52045">
    <property type="entry name" value="NEPROSIN_PEP_CD"/>
    <property type="match status" value="1"/>
</dbReference>
<sequence length="366" mass="40364">MSYLVLAIRGEDVRTTKNRENIDQIRQVDKTIVTDGGDVYDCTDVNLQPALNHPLLKDHKIQMEPSSFPNGQNVKSPFLNVESEAHPSVIECPIGTIPILRNNRREHVAGHNIDAVFTKFKQLGVAGIKYYDDVYGARAILNVYEPKVKKDSKDLSATGVQIDNGPNGIDGIIVGYSVAPNLVGDSFARFHIAWHAGASNKSCYDHTCPGFVQVNRNFGLGGRLQHVSVYNGKHYVLKILIFKDTKTKNWWVAYGEANIPIGYWPSSLFTYLRDKGNYTLWGGHVSGPTASSDSPQMGSGHFASEGHGKAAFIKSIQIIDENNKLVTPNENRVVTGTSDITKYTVDGYGIDKEGMHMYYGGPGNFV</sequence>
<accession>A0A3B6QMZ8</accession>
<keyword evidence="3" id="KW-1185">Reference proteome</keyword>
<protein>
    <recommendedName>
        <fullName evidence="1">Neprosin PEP catalytic domain-containing protein</fullName>
    </recommendedName>
</protein>
<dbReference type="Gramene" id="TraesROB_scaffold_053581_01G000100.1">
    <property type="protein sequence ID" value="TraesROB_scaffold_053581_01G000100.1"/>
    <property type="gene ID" value="TraesROB_scaffold_053581_01G000100"/>
</dbReference>
<feature type="domain" description="Neprosin PEP catalytic" evidence="1">
    <location>
        <begin position="115"/>
        <end position="366"/>
    </location>
</feature>
<evidence type="ECO:0000313" key="2">
    <source>
        <dbReference type="EnsemblPlants" id="TraesCS6D02G340600.1"/>
    </source>
</evidence>
<dbReference type="Pfam" id="PF14365">
    <property type="entry name" value="Neprosin_AP"/>
    <property type="match status" value="1"/>
</dbReference>